<feature type="compositionally biased region" description="Basic residues" evidence="1">
    <location>
        <begin position="164"/>
        <end position="176"/>
    </location>
</feature>
<dbReference type="AlphaFoldDB" id="A0AA35SNB3"/>
<dbReference type="Gene3D" id="3.40.50.10190">
    <property type="entry name" value="BRCT domain"/>
    <property type="match status" value="1"/>
</dbReference>
<gene>
    <name evidence="2" type="ORF">GBAR_LOCUS18248</name>
</gene>
<dbReference type="CDD" id="cd17751">
    <property type="entry name" value="BRCT_microcephalin_rpt3"/>
    <property type="match status" value="1"/>
</dbReference>
<comment type="caution">
    <text evidence="2">The sequence shown here is derived from an EMBL/GenBank/DDBJ whole genome shotgun (WGS) entry which is preliminary data.</text>
</comment>
<keyword evidence="3" id="KW-1185">Reference proteome</keyword>
<name>A0AA35SNB3_GEOBA</name>
<feature type="compositionally biased region" description="Acidic residues" evidence="1">
    <location>
        <begin position="52"/>
        <end position="66"/>
    </location>
</feature>
<dbReference type="Proteomes" id="UP001174909">
    <property type="component" value="Unassembled WGS sequence"/>
</dbReference>
<feature type="region of interest" description="Disordered" evidence="1">
    <location>
        <begin position="96"/>
        <end position="181"/>
    </location>
</feature>
<sequence length="325" mass="35694">MIGYRRQERSRESNQAAQTLEEEIAKSLERRRKRPSRGEGREAEKKRREIVEESSNEMEVEQDSELDLPVINLPPATPRQPFSVAASITPFLSANNNNCSDKQTNNNSKQSSDNSKQTGKQTTEKENNSRETTSATNKDEDFREPSSKVATKKNRAGSKVVSKSTKRAVTTKKSTKSTKSTVAAKKRAVVLGKINTKKRAVCQSWRQRRVAGGGERHEMTDSFPAAKYFREEREEAGHLYRSSLFKEAGSVCISPSTSPPALQLEMLLVAGGANVTRSMRKADVCVGCHSPREGLDEGGAVSVTEAWILGVSEFGGREVAGGGEV</sequence>
<feature type="compositionally biased region" description="Basic and acidic residues" evidence="1">
    <location>
        <begin position="36"/>
        <end position="51"/>
    </location>
</feature>
<evidence type="ECO:0000313" key="3">
    <source>
        <dbReference type="Proteomes" id="UP001174909"/>
    </source>
</evidence>
<feature type="region of interest" description="Disordered" evidence="1">
    <location>
        <begin position="25"/>
        <end position="81"/>
    </location>
</feature>
<feature type="compositionally biased region" description="Low complexity" evidence="1">
    <location>
        <begin position="100"/>
        <end position="118"/>
    </location>
</feature>
<protein>
    <submittedName>
        <fullName evidence="2">Uncharacterized protein</fullName>
    </submittedName>
</protein>
<feature type="compositionally biased region" description="Basic and acidic residues" evidence="1">
    <location>
        <begin position="137"/>
        <end position="146"/>
    </location>
</feature>
<accession>A0AA35SNB3</accession>
<dbReference type="EMBL" id="CASHTH010002590">
    <property type="protein sequence ID" value="CAI8032253.1"/>
    <property type="molecule type" value="Genomic_DNA"/>
</dbReference>
<organism evidence="2 3">
    <name type="scientific">Geodia barretti</name>
    <name type="common">Barrett's horny sponge</name>
    <dbReference type="NCBI Taxonomy" id="519541"/>
    <lineage>
        <taxon>Eukaryota</taxon>
        <taxon>Metazoa</taxon>
        <taxon>Porifera</taxon>
        <taxon>Demospongiae</taxon>
        <taxon>Heteroscleromorpha</taxon>
        <taxon>Tetractinellida</taxon>
        <taxon>Astrophorina</taxon>
        <taxon>Geodiidae</taxon>
        <taxon>Geodia</taxon>
    </lineage>
</organism>
<dbReference type="InterPro" id="IPR036420">
    <property type="entry name" value="BRCT_dom_sf"/>
</dbReference>
<evidence type="ECO:0000256" key="1">
    <source>
        <dbReference type="SAM" id="MobiDB-lite"/>
    </source>
</evidence>
<evidence type="ECO:0000313" key="2">
    <source>
        <dbReference type="EMBL" id="CAI8032253.1"/>
    </source>
</evidence>
<proteinExistence type="predicted"/>
<reference evidence="2" key="1">
    <citation type="submission" date="2023-03" db="EMBL/GenBank/DDBJ databases">
        <authorList>
            <person name="Steffen K."/>
            <person name="Cardenas P."/>
        </authorList>
    </citation>
    <scope>NUCLEOTIDE SEQUENCE</scope>
</reference>